<dbReference type="AlphaFoldDB" id="A0AAD1UP52"/>
<feature type="compositionally biased region" description="Polar residues" evidence="1">
    <location>
        <begin position="56"/>
        <end position="68"/>
    </location>
</feature>
<proteinExistence type="predicted"/>
<name>A0AAD1UP52_EUPCR</name>
<evidence type="ECO:0000313" key="3">
    <source>
        <dbReference type="Proteomes" id="UP001295684"/>
    </source>
</evidence>
<feature type="compositionally biased region" description="Basic and acidic residues" evidence="1">
    <location>
        <begin position="313"/>
        <end position="324"/>
    </location>
</feature>
<comment type="caution">
    <text evidence="2">The sequence shown here is derived from an EMBL/GenBank/DDBJ whole genome shotgun (WGS) entry which is preliminary data.</text>
</comment>
<feature type="compositionally biased region" description="Basic and acidic residues" evidence="1">
    <location>
        <begin position="1"/>
        <end position="30"/>
    </location>
</feature>
<feature type="compositionally biased region" description="Polar residues" evidence="1">
    <location>
        <begin position="130"/>
        <end position="139"/>
    </location>
</feature>
<feature type="region of interest" description="Disordered" evidence="1">
    <location>
        <begin position="197"/>
        <end position="221"/>
    </location>
</feature>
<feature type="compositionally biased region" description="Polar residues" evidence="1">
    <location>
        <begin position="663"/>
        <end position="674"/>
    </location>
</feature>
<feature type="compositionally biased region" description="Basic residues" evidence="1">
    <location>
        <begin position="735"/>
        <end position="749"/>
    </location>
</feature>
<feature type="region of interest" description="Disordered" evidence="1">
    <location>
        <begin position="275"/>
        <end position="379"/>
    </location>
</feature>
<feature type="compositionally biased region" description="Polar residues" evidence="1">
    <location>
        <begin position="331"/>
        <end position="341"/>
    </location>
</feature>
<dbReference type="EMBL" id="CAMPGE010012248">
    <property type="protein sequence ID" value="CAI2371028.1"/>
    <property type="molecule type" value="Genomic_DNA"/>
</dbReference>
<organism evidence="2 3">
    <name type="scientific">Euplotes crassus</name>
    <dbReference type="NCBI Taxonomy" id="5936"/>
    <lineage>
        <taxon>Eukaryota</taxon>
        <taxon>Sar</taxon>
        <taxon>Alveolata</taxon>
        <taxon>Ciliophora</taxon>
        <taxon>Intramacronucleata</taxon>
        <taxon>Spirotrichea</taxon>
        <taxon>Hypotrichia</taxon>
        <taxon>Euplotida</taxon>
        <taxon>Euplotidae</taxon>
        <taxon>Moneuplotes</taxon>
    </lineage>
</organism>
<evidence type="ECO:0000313" key="2">
    <source>
        <dbReference type="EMBL" id="CAI2371028.1"/>
    </source>
</evidence>
<keyword evidence="3" id="KW-1185">Reference proteome</keyword>
<gene>
    <name evidence="2" type="ORF">ECRASSUSDP1_LOCUS12348</name>
</gene>
<sequence length="844" mass="96397">MLSVKSELKPEEGEFEKSNDHDKSDFHTEQIDSPSTSKNLDNIDRESEEWEGISNKIFQSKKNNSPEVISSLREKGKIHPSPKIKKKVKINGSTFKNKNKPNLQNLNKGSHYLAIGPRGNQKINSRKTKIYSQNRQLTSKTDDVGTREGGEYIRKITQRTNTIISNFSEFPNHPGERQVKLKHLKPNAIDKYRSRTVKKKGKGNQKLNNHRISSRKGNNNQYYNVTTNMQKNSTNDSKKLCCDFCNSEIVQSIVEHSEPSHLAISKFGRTNTGSIISEEESSKNGKIKASNRIHKKEDKKMKSKNKVQHSRYTKTDATRTDTKSYKKTYSREPSISSNISGGFSKKRSLPRRNYSPSRSSNKRKGGEYLDSESTSSVDDFTGSKGRIKNLHLIGFKNLNTGFPEKIKEENEEATTKTKVSGKMNNFSSLHKKRTEVEKDKKNQHLHPNMFNKKEKIRKTLSDPSTIKKHIKSSSAKKRPRLANRVKHKINNEKFMSKNSSISSITKNNDNIRNTIKKDQSKYHKKKNSVVINGSYKVDGNLILACSKNKKKGYKTAGTTVKEKSFNPKIQNWKSPDAAQRNNMYSTTSYIHSERQEYNNTIKKSHRRGNYANDHYESHRDISPYQVENFIEMLHNFGVSDSMIKKKIIASPMGHGFAKHEGSIESNLESSSQIKNPKARLPTIKSQDNDLLKGHWEKKSDFNGNGIERYDDPDNVSSDSDANILLPNLNTSQTNSKKRSPLKQKIKNRRNLRIKQSWDKKSTKNSDFTTKMLRKNLVNKESPDNAKAGKMKSNPWIGTNHQSIKKKLLAEEITDERIESPGSRGVDLRSEYYGTYAKVSESNVN</sequence>
<feature type="region of interest" description="Disordered" evidence="1">
    <location>
        <begin position="659"/>
        <end position="682"/>
    </location>
</feature>
<feature type="compositionally biased region" description="Basic residues" evidence="1">
    <location>
        <begin position="78"/>
        <end position="89"/>
    </location>
</feature>
<reference evidence="2" key="1">
    <citation type="submission" date="2023-07" db="EMBL/GenBank/DDBJ databases">
        <authorList>
            <consortium name="AG Swart"/>
            <person name="Singh M."/>
            <person name="Singh A."/>
            <person name="Seah K."/>
            <person name="Emmerich C."/>
        </authorList>
    </citation>
    <scope>NUCLEOTIDE SEQUENCE</scope>
    <source>
        <strain evidence="2">DP1</strain>
    </source>
</reference>
<feature type="region of interest" description="Disordered" evidence="1">
    <location>
        <begin position="694"/>
        <end position="749"/>
    </location>
</feature>
<dbReference type="Proteomes" id="UP001295684">
    <property type="component" value="Unassembled WGS sequence"/>
</dbReference>
<protein>
    <submittedName>
        <fullName evidence="2">Uncharacterized protein</fullName>
    </submittedName>
</protein>
<evidence type="ECO:0000256" key="1">
    <source>
        <dbReference type="SAM" id="MobiDB-lite"/>
    </source>
</evidence>
<feature type="compositionally biased region" description="Basic residues" evidence="1">
    <location>
        <begin position="301"/>
        <end position="312"/>
    </location>
</feature>
<accession>A0AAD1UP52</accession>
<feature type="region of interest" description="Disordered" evidence="1">
    <location>
        <begin position="1"/>
        <end position="146"/>
    </location>
</feature>
<feature type="compositionally biased region" description="Basic residues" evidence="1">
    <location>
        <begin position="285"/>
        <end position="294"/>
    </location>
</feature>
<feature type="compositionally biased region" description="Polar residues" evidence="1">
    <location>
        <begin position="31"/>
        <end position="40"/>
    </location>
</feature>
<feature type="compositionally biased region" description="Basic residues" evidence="1">
    <location>
        <begin position="197"/>
        <end position="214"/>
    </location>
</feature>